<sequence>MQRCSIVSAACAAAVALLHGPGLVRGACNFDKIDVTTNPGFKITVSDDYKVLEDTSINTKYGLYCADTQPSVDGIDRWFKVPIMSVGIRLPIASGFLEALGKRSSLTAAEAPANITNICVDASKLATLGDAGGDSNGSNKVDVVFSSSADSDGNKSVRLPSDDSLTPLQKAEWIKFVAAFFNAEKSADALYSSITDAYNCHWNNLQHLSSKPHAYWVQYTASDTSASDKPTYNVVDSAYQKDLLAGAGTTSATSAPLSDPTDQSAFQAAVKDADFVFDQTNLTKYGQRLAEWHSDFGYTDPQNSGASFLQLHNIWRTDGYTSENGVSNFPEFAYVRPDLVLQDIISIVEPLYNSTYLRHWMLWLGGSTEKTVVIGSDNYNCGSPWLTQVDGCSARSDFTGEDAAESGNASDSIDDSKEDGDDKESSGHSSRAGKIAGGVVAAAVFVGLVLVAMHYINRHRRRARIRALAEAGVYGGESIGLHNTSPRRFS</sequence>
<evidence type="ECO:0000313" key="5">
    <source>
        <dbReference type="Proteomes" id="UP001151518"/>
    </source>
</evidence>
<dbReference type="OrthoDB" id="409848at2759"/>
<evidence type="ECO:0000313" key="4">
    <source>
        <dbReference type="EMBL" id="KAJ2674613.1"/>
    </source>
</evidence>
<dbReference type="Proteomes" id="UP001151518">
    <property type="component" value="Unassembled WGS sequence"/>
</dbReference>
<keyword evidence="2" id="KW-1133">Transmembrane helix</keyword>
<protein>
    <submittedName>
        <fullName evidence="4">Uncharacterized protein</fullName>
    </submittedName>
</protein>
<gene>
    <name evidence="4" type="ORF">GGI25_004264</name>
</gene>
<reference evidence="4" key="1">
    <citation type="submission" date="2022-07" db="EMBL/GenBank/DDBJ databases">
        <title>Phylogenomic reconstructions and comparative analyses of Kickxellomycotina fungi.</title>
        <authorList>
            <person name="Reynolds N.K."/>
            <person name="Stajich J.E."/>
            <person name="Barry K."/>
            <person name="Grigoriev I.V."/>
            <person name="Crous P."/>
            <person name="Smith M.E."/>
        </authorList>
    </citation>
    <scope>NUCLEOTIDE SEQUENCE</scope>
    <source>
        <strain evidence="4">NRRL 3115</strain>
    </source>
</reference>
<keyword evidence="2" id="KW-0472">Membrane</keyword>
<evidence type="ECO:0000256" key="1">
    <source>
        <dbReference type="SAM" id="MobiDB-lite"/>
    </source>
</evidence>
<dbReference type="AlphaFoldDB" id="A0A9W8G551"/>
<accession>A0A9W8G551</accession>
<keyword evidence="3" id="KW-0732">Signal</keyword>
<evidence type="ECO:0000256" key="2">
    <source>
        <dbReference type="SAM" id="Phobius"/>
    </source>
</evidence>
<organism evidence="4 5">
    <name type="scientific">Coemansia spiralis</name>
    <dbReference type="NCBI Taxonomy" id="417178"/>
    <lineage>
        <taxon>Eukaryota</taxon>
        <taxon>Fungi</taxon>
        <taxon>Fungi incertae sedis</taxon>
        <taxon>Zoopagomycota</taxon>
        <taxon>Kickxellomycotina</taxon>
        <taxon>Kickxellomycetes</taxon>
        <taxon>Kickxellales</taxon>
        <taxon>Kickxellaceae</taxon>
        <taxon>Coemansia</taxon>
    </lineage>
</organism>
<feature type="chain" id="PRO_5040973094" evidence="3">
    <location>
        <begin position="27"/>
        <end position="490"/>
    </location>
</feature>
<dbReference type="PANTHER" id="PTHR38360">
    <property type="entry name" value="OS03G0120000 PROTEIN"/>
    <property type="match status" value="1"/>
</dbReference>
<comment type="caution">
    <text evidence="4">The sequence shown here is derived from an EMBL/GenBank/DDBJ whole genome shotgun (WGS) entry which is preliminary data.</text>
</comment>
<name>A0A9W8G551_9FUNG</name>
<feature type="transmembrane region" description="Helical" evidence="2">
    <location>
        <begin position="435"/>
        <end position="456"/>
    </location>
</feature>
<evidence type="ECO:0000256" key="3">
    <source>
        <dbReference type="SAM" id="SignalP"/>
    </source>
</evidence>
<dbReference type="PANTHER" id="PTHR38360:SF1">
    <property type="entry name" value="F12P19.7"/>
    <property type="match status" value="1"/>
</dbReference>
<keyword evidence="2" id="KW-0812">Transmembrane</keyword>
<feature type="region of interest" description="Disordered" evidence="1">
    <location>
        <begin position="397"/>
        <end position="432"/>
    </location>
</feature>
<dbReference type="EMBL" id="JANBTW010000055">
    <property type="protein sequence ID" value="KAJ2674613.1"/>
    <property type="molecule type" value="Genomic_DNA"/>
</dbReference>
<feature type="compositionally biased region" description="Acidic residues" evidence="1">
    <location>
        <begin position="412"/>
        <end position="422"/>
    </location>
</feature>
<proteinExistence type="predicted"/>
<feature type="signal peptide" evidence="3">
    <location>
        <begin position="1"/>
        <end position="26"/>
    </location>
</feature>